<evidence type="ECO:0000256" key="6">
    <source>
        <dbReference type="SAM" id="MobiDB-lite"/>
    </source>
</evidence>
<reference evidence="9" key="1">
    <citation type="journal article" date="2019" name="Int. J. Syst. Evol. Microbiol.">
        <title>The Global Catalogue of Microorganisms (GCM) 10K type strain sequencing project: providing services to taxonomists for standard genome sequencing and annotation.</title>
        <authorList>
            <consortium name="The Broad Institute Genomics Platform"/>
            <consortium name="The Broad Institute Genome Sequencing Center for Infectious Disease"/>
            <person name="Wu L."/>
            <person name="Ma J."/>
        </authorList>
    </citation>
    <scope>NUCLEOTIDE SEQUENCE [LARGE SCALE GENOMIC DNA]</scope>
    <source>
        <strain evidence="9">CGMCC 4.7676</strain>
    </source>
</reference>
<dbReference type="PROSITE" id="PS51755">
    <property type="entry name" value="OMPR_PHOB"/>
    <property type="match status" value="1"/>
</dbReference>
<comment type="similarity">
    <text evidence="1">Belongs to the AfsR/DnrI/RedD regulatory family.</text>
</comment>
<dbReference type="PANTHER" id="PTHR35807:SF1">
    <property type="entry name" value="TRANSCRIPTIONAL REGULATOR REDD"/>
    <property type="match status" value="1"/>
</dbReference>
<evidence type="ECO:0000256" key="3">
    <source>
        <dbReference type="ARBA" id="ARBA00023125"/>
    </source>
</evidence>
<dbReference type="Pfam" id="PF00931">
    <property type="entry name" value="NB-ARC"/>
    <property type="match status" value="1"/>
</dbReference>
<dbReference type="SUPFAM" id="SSF48452">
    <property type="entry name" value="TPR-like"/>
    <property type="match status" value="2"/>
</dbReference>
<accession>A0ABV7NPY5</accession>
<dbReference type="InterPro" id="IPR019734">
    <property type="entry name" value="TPR_rpt"/>
</dbReference>
<dbReference type="Pfam" id="PF03704">
    <property type="entry name" value="BTAD"/>
    <property type="match status" value="1"/>
</dbReference>
<evidence type="ECO:0000256" key="2">
    <source>
        <dbReference type="ARBA" id="ARBA00023015"/>
    </source>
</evidence>
<dbReference type="CDD" id="cd15831">
    <property type="entry name" value="BTAD"/>
    <property type="match status" value="1"/>
</dbReference>
<keyword evidence="9" id="KW-1185">Reference proteome</keyword>
<dbReference type="Gene3D" id="3.40.50.300">
    <property type="entry name" value="P-loop containing nucleotide triphosphate hydrolases"/>
    <property type="match status" value="1"/>
</dbReference>
<dbReference type="PANTHER" id="PTHR35807">
    <property type="entry name" value="TRANSCRIPTIONAL REGULATOR REDD-RELATED"/>
    <property type="match status" value="1"/>
</dbReference>
<feature type="region of interest" description="Disordered" evidence="6">
    <location>
        <begin position="259"/>
        <end position="279"/>
    </location>
</feature>
<dbReference type="SMART" id="SM01043">
    <property type="entry name" value="BTAD"/>
    <property type="match status" value="1"/>
</dbReference>
<name>A0ABV7NPY5_9PSEU</name>
<dbReference type="Pfam" id="PF00486">
    <property type="entry name" value="Trans_reg_C"/>
    <property type="match status" value="1"/>
</dbReference>
<dbReference type="SMART" id="SM00382">
    <property type="entry name" value="AAA"/>
    <property type="match status" value="1"/>
</dbReference>
<comment type="caution">
    <text evidence="8">The sequence shown here is derived from an EMBL/GenBank/DDBJ whole genome shotgun (WGS) entry which is preliminary data.</text>
</comment>
<keyword evidence="3 5" id="KW-0238">DNA-binding</keyword>
<dbReference type="InterPro" id="IPR003593">
    <property type="entry name" value="AAA+_ATPase"/>
</dbReference>
<evidence type="ECO:0000256" key="5">
    <source>
        <dbReference type="PROSITE-ProRule" id="PRU01091"/>
    </source>
</evidence>
<evidence type="ECO:0000256" key="1">
    <source>
        <dbReference type="ARBA" id="ARBA00005820"/>
    </source>
</evidence>
<dbReference type="InterPro" id="IPR036388">
    <property type="entry name" value="WH-like_DNA-bd_sf"/>
</dbReference>
<dbReference type="InterPro" id="IPR005158">
    <property type="entry name" value="BTAD"/>
</dbReference>
<keyword evidence="4" id="KW-0804">Transcription</keyword>
<sequence length="996" mass="106040">MAAAWPGVRFVVLGPMRLYRPDGVAIPVGTPKQQAMLAALALTPGTAVSLGRLTDTLWDQDLPARAASTVRTYAWRLRRLLATAGAGEDVLVSAGDGYRLAVPPSTVDASRAGELGALAQEALSSGDAHQARQVLSEALALWTGEPLAGVPGLFAEQSRRWLDELHTALTEQYLEAELRLGHYYEAQPRLTGMIAEHPMRERLYVLLMRALYGMGRQVDALRVFQDARRGLVETHGVEPGAELVELHERILRGEDVVAPAPPQVTLSPPAGQEEPPGRWRPIPAQLPPDLPDFTGRQDQLSALRTVLETADGRAPAMLAITGMSGVGKTTLAVRLAHEIRERYPDGQLHVDLGDLDQVGEPVTGPDLLELLLAGLGVPSNRSPGSLAERRGLWRSLLDGRRLLIVLDNVADAAQIRDALPGTPGCAVLITSRARLDGLPLLTQVNLDVFSPDEALELVRRGVGARRLEAEPDDALDLVTACGLLPLAVRIVASRLAARPHWTLRSMVERLRDERRRIAELRAGPLAIEAVFEVAYRQLAEPLAQDFVLLTAVAGGEFTLPEAAAVLGVPPAEAETRLEVLVDASILDGTVPGRFRVHELLVSFGRGRDRDADGELAALDRLLSLLTATARTAFAHAVPGDPTGDVLGPRSPSTAGTPIADLRAARDWASAAGDTVVAVCARVVEIGSVPLLGTAIDLLIAMSPFAVEAGARRLDAAAGTLARAAARVPEPAGPGRRARHRLLGRAEFLCSTVALRTGTHTDVEAHARRAVTAATEADDPAILRQALNNLGLAAQLRHDYRLAVRCFERSAELARRLGHGSGAVTSSLNSAHALLRGGDPANVLAVCESALAVAREIGDAPGIGYALYVLGLANHALERYEAASAHFTTCVESCLAAGIRDRAAHALFRLAETLLALGRAEEAAAEARSALRLCEELGTRRDQANALLVLGKALAALGNPCEAEVRLHQAHTHFVALNLPEADDTARAIEELSNNAR</sequence>
<dbReference type="InterPro" id="IPR002182">
    <property type="entry name" value="NB-ARC"/>
</dbReference>
<dbReference type="InterPro" id="IPR011990">
    <property type="entry name" value="TPR-like_helical_dom_sf"/>
</dbReference>
<dbReference type="InterPro" id="IPR027417">
    <property type="entry name" value="P-loop_NTPase"/>
</dbReference>
<feature type="domain" description="OmpR/PhoB-type" evidence="7">
    <location>
        <begin position="1"/>
        <end position="102"/>
    </location>
</feature>
<keyword evidence="2" id="KW-0805">Transcription regulation</keyword>
<protein>
    <submittedName>
        <fullName evidence="8">BTAD domain-containing putative transcriptional regulator</fullName>
    </submittedName>
</protein>
<dbReference type="Proteomes" id="UP001595645">
    <property type="component" value="Unassembled WGS sequence"/>
</dbReference>
<gene>
    <name evidence="8" type="ORF">ACFOSH_01680</name>
</gene>
<dbReference type="Gene3D" id="1.10.10.10">
    <property type="entry name" value="Winged helix-like DNA-binding domain superfamily/Winged helix DNA-binding domain"/>
    <property type="match status" value="1"/>
</dbReference>
<dbReference type="InterPro" id="IPR051677">
    <property type="entry name" value="AfsR-DnrI-RedD_regulator"/>
</dbReference>
<proteinExistence type="inferred from homology"/>
<dbReference type="SMART" id="SM00028">
    <property type="entry name" value="TPR"/>
    <property type="match status" value="5"/>
</dbReference>
<evidence type="ECO:0000313" key="8">
    <source>
        <dbReference type="EMBL" id="MFC3448128.1"/>
    </source>
</evidence>
<dbReference type="RefSeq" id="WP_378236782.1">
    <property type="nucleotide sequence ID" value="NZ_JBHRWK010000004.1"/>
</dbReference>
<organism evidence="8 9">
    <name type="scientific">Amycolatopsis speibonae</name>
    <dbReference type="NCBI Taxonomy" id="1450224"/>
    <lineage>
        <taxon>Bacteria</taxon>
        <taxon>Bacillati</taxon>
        <taxon>Actinomycetota</taxon>
        <taxon>Actinomycetes</taxon>
        <taxon>Pseudonocardiales</taxon>
        <taxon>Pseudonocardiaceae</taxon>
        <taxon>Amycolatopsis</taxon>
    </lineage>
</organism>
<dbReference type="Gene3D" id="1.25.40.10">
    <property type="entry name" value="Tetratricopeptide repeat domain"/>
    <property type="match status" value="3"/>
</dbReference>
<dbReference type="SUPFAM" id="SSF52540">
    <property type="entry name" value="P-loop containing nucleoside triphosphate hydrolases"/>
    <property type="match status" value="1"/>
</dbReference>
<dbReference type="SUPFAM" id="SSF46894">
    <property type="entry name" value="C-terminal effector domain of the bipartite response regulators"/>
    <property type="match status" value="1"/>
</dbReference>
<feature type="DNA-binding region" description="OmpR/PhoB-type" evidence="5">
    <location>
        <begin position="1"/>
        <end position="102"/>
    </location>
</feature>
<evidence type="ECO:0000313" key="9">
    <source>
        <dbReference type="Proteomes" id="UP001595645"/>
    </source>
</evidence>
<dbReference type="PRINTS" id="PR00364">
    <property type="entry name" value="DISEASERSIST"/>
</dbReference>
<dbReference type="EMBL" id="JBHRWK010000004">
    <property type="protein sequence ID" value="MFC3448128.1"/>
    <property type="molecule type" value="Genomic_DNA"/>
</dbReference>
<evidence type="ECO:0000259" key="7">
    <source>
        <dbReference type="PROSITE" id="PS51755"/>
    </source>
</evidence>
<dbReference type="SMART" id="SM00862">
    <property type="entry name" value="Trans_reg_C"/>
    <property type="match status" value="1"/>
</dbReference>
<dbReference type="InterPro" id="IPR001867">
    <property type="entry name" value="OmpR/PhoB-type_DNA-bd"/>
</dbReference>
<dbReference type="InterPro" id="IPR016032">
    <property type="entry name" value="Sig_transdc_resp-reg_C-effctor"/>
</dbReference>
<evidence type="ECO:0000256" key="4">
    <source>
        <dbReference type="ARBA" id="ARBA00023163"/>
    </source>
</evidence>